<name>A0A0E9W0M3_ANGAN</name>
<evidence type="ECO:0000313" key="1">
    <source>
        <dbReference type="EMBL" id="JAH83861.1"/>
    </source>
</evidence>
<dbReference type="AlphaFoldDB" id="A0A0E9W0M3"/>
<sequence>MPHSRWGKTICWNINSIDLILTVSGLSKL</sequence>
<protein>
    <submittedName>
        <fullName evidence="1">Uncharacterized protein</fullName>
    </submittedName>
</protein>
<proteinExistence type="predicted"/>
<reference evidence="1" key="2">
    <citation type="journal article" date="2015" name="Fish Shellfish Immunol.">
        <title>Early steps in the European eel (Anguilla anguilla)-Vibrio vulnificus interaction in the gills: Role of the RtxA13 toxin.</title>
        <authorList>
            <person name="Callol A."/>
            <person name="Pajuelo D."/>
            <person name="Ebbesson L."/>
            <person name="Teles M."/>
            <person name="MacKenzie S."/>
            <person name="Amaro C."/>
        </authorList>
    </citation>
    <scope>NUCLEOTIDE SEQUENCE</scope>
</reference>
<accession>A0A0E9W0M3</accession>
<dbReference type="EMBL" id="GBXM01024716">
    <property type="protein sequence ID" value="JAH83861.1"/>
    <property type="molecule type" value="Transcribed_RNA"/>
</dbReference>
<organism evidence="1">
    <name type="scientific">Anguilla anguilla</name>
    <name type="common">European freshwater eel</name>
    <name type="synonym">Muraena anguilla</name>
    <dbReference type="NCBI Taxonomy" id="7936"/>
    <lineage>
        <taxon>Eukaryota</taxon>
        <taxon>Metazoa</taxon>
        <taxon>Chordata</taxon>
        <taxon>Craniata</taxon>
        <taxon>Vertebrata</taxon>
        <taxon>Euteleostomi</taxon>
        <taxon>Actinopterygii</taxon>
        <taxon>Neopterygii</taxon>
        <taxon>Teleostei</taxon>
        <taxon>Anguilliformes</taxon>
        <taxon>Anguillidae</taxon>
        <taxon>Anguilla</taxon>
    </lineage>
</organism>
<reference evidence="1" key="1">
    <citation type="submission" date="2014-11" db="EMBL/GenBank/DDBJ databases">
        <authorList>
            <person name="Amaro Gonzalez C."/>
        </authorList>
    </citation>
    <scope>NUCLEOTIDE SEQUENCE</scope>
</reference>